<name>A0A372LYL3_9ACTN</name>
<dbReference type="InterPro" id="IPR009057">
    <property type="entry name" value="Homeodomain-like_sf"/>
</dbReference>
<dbReference type="SUPFAM" id="SSF46689">
    <property type="entry name" value="Homeodomain-like"/>
    <property type="match status" value="1"/>
</dbReference>
<reference evidence="6 7" key="1">
    <citation type="submission" date="2018-08" db="EMBL/GenBank/DDBJ databases">
        <title>Isolation, diversity and antifungal activity of Actinobacteria from wheat.</title>
        <authorList>
            <person name="Han C."/>
        </authorList>
    </citation>
    <scope>NUCLEOTIDE SEQUENCE [LARGE SCALE GENOMIC DNA]</scope>
    <source>
        <strain evidence="6 7">NEAU-YY421</strain>
    </source>
</reference>
<dbReference type="PANTHER" id="PTHR30055">
    <property type="entry name" value="HTH-TYPE TRANSCRIPTIONAL REGULATOR RUTR"/>
    <property type="match status" value="1"/>
</dbReference>
<dbReference type="InterPro" id="IPR050109">
    <property type="entry name" value="HTH-type_TetR-like_transc_reg"/>
</dbReference>
<gene>
    <name evidence="6" type="ORF">DY218_27705</name>
</gene>
<evidence type="ECO:0000256" key="1">
    <source>
        <dbReference type="ARBA" id="ARBA00023015"/>
    </source>
</evidence>
<keyword evidence="3" id="KW-0804">Transcription</keyword>
<dbReference type="Gene3D" id="1.10.357.10">
    <property type="entry name" value="Tetracycline Repressor, domain 2"/>
    <property type="match status" value="1"/>
</dbReference>
<proteinExistence type="predicted"/>
<evidence type="ECO:0000313" key="7">
    <source>
        <dbReference type="Proteomes" id="UP000263094"/>
    </source>
</evidence>
<protein>
    <submittedName>
        <fullName evidence="6">TetR/AcrR family transcriptional regulator</fullName>
    </submittedName>
</protein>
<comment type="caution">
    <text evidence="6">The sequence shown here is derived from an EMBL/GenBank/DDBJ whole genome shotgun (WGS) entry which is preliminary data.</text>
</comment>
<evidence type="ECO:0000256" key="2">
    <source>
        <dbReference type="ARBA" id="ARBA00023125"/>
    </source>
</evidence>
<keyword evidence="7" id="KW-1185">Reference proteome</keyword>
<dbReference type="RefSeq" id="WP_128558865.1">
    <property type="nucleotide sequence ID" value="NZ_QUAK01000198.1"/>
</dbReference>
<dbReference type="GO" id="GO:0000976">
    <property type="term" value="F:transcription cis-regulatory region binding"/>
    <property type="evidence" value="ECO:0007669"/>
    <property type="project" value="TreeGrafter"/>
</dbReference>
<dbReference type="Proteomes" id="UP000263094">
    <property type="component" value="Unassembled WGS sequence"/>
</dbReference>
<dbReference type="OrthoDB" id="9795011at2"/>
<dbReference type="PROSITE" id="PS50977">
    <property type="entry name" value="HTH_TETR_2"/>
    <property type="match status" value="1"/>
</dbReference>
<dbReference type="EMBL" id="QUAK01000198">
    <property type="protein sequence ID" value="RFU83450.1"/>
    <property type="molecule type" value="Genomic_DNA"/>
</dbReference>
<sequence>MADASSQLTDLRADARHNRERLLDAARELFAERGLDVPMAAVARRAGVGMATLYRRFPTRAALVTEVFTDQLTDCASVVDEALADPDAWRGFRTVVENVCAMHTQDRGFTMAFLSEFPDAYDFTREQERAERGLTALADRAQRAGALRADFHPSDLVLVLMANSGLAAPSQEAKEIASRRLVALLLRSFAATPEAADAPLPPPASVALHDLPGLGSMPELTAAGTTVSGRR</sequence>
<dbReference type="PRINTS" id="PR00455">
    <property type="entry name" value="HTHTETR"/>
</dbReference>
<dbReference type="AlphaFoldDB" id="A0A372LYL3"/>
<organism evidence="6 7">
    <name type="scientific">Streptomyces triticagri</name>
    <dbReference type="NCBI Taxonomy" id="2293568"/>
    <lineage>
        <taxon>Bacteria</taxon>
        <taxon>Bacillati</taxon>
        <taxon>Actinomycetota</taxon>
        <taxon>Actinomycetes</taxon>
        <taxon>Kitasatosporales</taxon>
        <taxon>Streptomycetaceae</taxon>
        <taxon>Streptomyces</taxon>
    </lineage>
</organism>
<accession>A0A372LYL3</accession>
<dbReference type="Pfam" id="PF00440">
    <property type="entry name" value="TetR_N"/>
    <property type="match status" value="1"/>
</dbReference>
<keyword evidence="2 4" id="KW-0238">DNA-binding</keyword>
<evidence type="ECO:0000313" key="6">
    <source>
        <dbReference type="EMBL" id="RFU83450.1"/>
    </source>
</evidence>
<evidence type="ECO:0000259" key="5">
    <source>
        <dbReference type="PROSITE" id="PS50977"/>
    </source>
</evidence>
<dbReference type="GO" id="GO:0003700">
    <property type="term" value="F:DNA-binding transcription factor activity"/>
    <property type="evidence" value="ECO:0007669"/>
    <property type="project" value="TreeGrafter"/>
</dbReference>
<dbReference type="Pfam" id="PF21597">
    <property type="entry name" value="TetR_C_43"/>
    <property type="match status" value="1"/>
</dbReference>
<dbReference type="PANTHER" id="PTHR30055:SF234">
    <property type="entry name" value="HTH-TYPE TRANSCRIPTIONAL REGULATOR BETI"/>
    <property type="match status" value="1"/>
</dbReference>
<dbReference type="SUPFAM" id="SSF48498">
    <property type="entry name" value="Tetracyclin repressor-like, C-terminal domain"/>
    <property type="match status" value="1"/>
</dbReference>
<feature type="domain" description="HTH tetR-type" evidence="5">
    <location>
        <begin position="16"/>
        <end position="75"/>
    </location>
</feature>
<evidence type="ECO:0000256" key="3">
    <source>
        <dbReference type="ARBA" id="ARBA00023163"/>
    </source>
</evidence>
<evidence type="ECO:0000256" key="4">
    <source>
        <dbReference type="PROSITE-ProRule" id="PRU00335"/>
    </source>
</evidence>
<dbReference type="InterPro" id="IPR049445">
    <property type="entry name" value="TetR_SbtR-like_C"/>
</dbReference>
<dbReference type="InterPro" id="IPR036271">
    <property type="entry name" value="Tet_transcr_reg_TetR-rel_C_sf"/>
</dbReference>
<dbReference type="InterPro" id="IPR001647">
    <property type="entry name" value="HTH_TetR"/>
</dbReference>
<feature type="DNA-binding region" description="H-T-H motif" evidence="4">
    <location>
        <begin position="38"/>
        <end position="57"/>
    </location>
</feature>
<keyword evidence="1" id="KW-0805">Transcription regulation</keyword>